<evidence type="ECO:0000256" key="1">
    <source>
        <dbReference type="ARBA" id="ARBA00023002"/>
    </source>
</evidence>
<keyword evidence="1" id="KW-0560">Oxidoreductase</keyword>
<feature type="domain" description="Acyl-CoA dehydrogenase/oxidase N-terminal" evidence="4">
    <location>
        <begin position="2"/>
        <end position="78"/>
    </location>
</feature>
<dbReference type="PIRSF" id="PIRSF016578">
    <property type="entry name" value="HsaA"/>
    <property type="match status" value="1"/>
</dbReference>
<dbReference type="EMBL" id="LAVA02000022">
    <property type="protein sequence ID" value="OIJ67760.1"/>
    <property type="molecule type" value="Genomic_DNA"/>
</dbReference>
<sequence length="429" mass="45940">MRDAVREAAPGLAERAREGELLGTLAPETVKVLHEIGVFRITVPVELGGFAFGARDTMELVRELGRVDGSAGWTAIVSSASRSALALGDRVRDEVFADVGTWQGPIMFGATVFAPKVGDGRRVEGGYLVKGRWAFGSSCRIAKWGSVGFEYDDEATGERRRAMALLSRDQFTIVDDWQVMGMSATSSNSVRADEEVFVPEYRVIHMQDMMIRMEALRGTYQGLGFMHSATGTMVATTTAFAALALGMTEGALTAFVEQAARRPPFNLPYPTMADMASIQVVAGKARAVVNTAAAVVERQADEIDRRALAGEDFHPWDEPEITMDLVHQIHACLQVIDGLQLALGSSTVGLHNPIQRFVRDVHVLATHGAFRIDPMAEINGRDLFGREPLPVLAALGAPPPGGTPPAGTPPPPARPPAGAGLPVPVPRPA</sequence>
<evidence type="ECO:0000259" key="4">
    <source>
        <dbReference type="Pfam" id="PF02771"/>
    </source>
</evidence>
<evidence type="ECO:0000313" key="6">
    <source>
        <dbReference type="EMBL" id="OIJ67760.1"/>
    </source>
</evidence>
<reference evidence="6" key="1">
    <citation type="submission" date="2016-10" db="EMBL/GenBank/DDBJ databases">
        <title>Genome sequence of Streptomyces mangrovisoli MUSC 149.</title>
        <authorList>
            <person name="Lee L.-H."/>
            <person name="Ser H.-L."/>
        </authorList>
    </citation>
    <scope>NUCLEOTIDE SEQUENCE [LARGE SCALE GENOMIC DNA]</scope>
    <source>
        <strain evidence="6">MUSC 149</strain>
    </source>
</reference>
<evidence type="ECO:0000256" key="2">
    <source>
        <dbReference type="ARBA" id="ARBA00049661"/>
    </source>
</evidence>
<dbReference type="InterPro" id="IPR046373">
    <property type="entry name" value="Acyl-CoA_Oxase/DH_mid-dom_sf"/>
</dbReference>
<dbReference type="STRING" id="1428628.WN71_011165"/>
<gene>
    <name evidence="6" type="ORF">WN71_011165</name>
</gene>
<evidence type="ECO:0000259" key="5">
    <source>
        <dbReference type="Pfam" id="PF08028"/>
    </source>
</evidence>
<dbReference type="InterPro" id="IPR037069">
    <property type="entry name" value="AcylCoA_DH/ox_N_sf"/>
</dbReference>
<protein>
    <submittedName>
        <fullName evidence="6">Oxidoreductase</fullName>
    </submittedName>
</protein>
<dbReference type="GO" id="GO:0033539">
    <property type="term" value="P:fatty acid beta-oxidation using acyl-CoA dehydrogenase"/>
    <property type="evidence" value="ECO:0007669"/>
    <property type="project" value="TreeGrafter"/>
</dbReference>
<comment type="similarity">
    <text evidence="2">Belongs to the HpaH/HsaA monooxygenase family.</text>
</comment>
<dbReference type="Pfam" id="PF02771">
    <property type="entry name" value="Acyl-CoA_dh_N"/>
    <property type="match status" value="1"/>
</dbReference>
<name>A0A1J4NZJ4_9ACTN</name>
<dbReference type="InterPro" id="IPR036250">
    <property type="entry name" value="AcylCo_DH-like_C"/>
</dbReference>
<proteinExistence type="inferred from homology"/>
<feature type="domain" description="Acyl-CoA dehydrogenase C-terminal" evidence="5">
    <location>
        <begin position="239"/>
        <end position="370"/>
    </location>
</feature>
<dbReference type="Proteomes" id="UP000034196">
    <property type="component" value="Unassembled WGS sequence"/>
</dbReference>
<dbReference type="PANTHER" id="PTHR48083">
    <property type="entry name" value="MEDIUM-CHAIN SPECIFIC ACYL-COA DEHYDROGENASE, MITOCHONDRIAL-RELATED"/>
    <property type="match status" value="1"/>
</dbReference>
<dbReference type="InterPro" id="IPR050741">
    <property type="entry name" value="Acyl-CoA_dehydrogenase"/>
</dbReference>
<dbReference type="Gene3D" id="1.20.140.10">
    <property type="entry name" value="Butyryl-CoA Dehydrogenase, subunit A, domain 3"/>
    <property type="match status" value="1"/>
</dbReference>
<feature type="region of interest" description="Disordered" evidence="3">
    <location>
        <begin position="392"/>
        <end position="429"/>
    </location>
</feature>
<dbReference type="GO" id="GO:0005737">
    <property type="term" value="C:cytoplasm"/>
    <property type="evidence" value="ECO:0007669"/>
    <property type="project" value="TreeGrafter"/>
</dbReference>
<dbReference type="Gene3D" id="2.40.110.10">
    <property type="entry name" value="Butyryl-CoA Dehydrogenase, subunit A, domain 2"/>
    <property type="match status" value="1"/>
</dbReference>
<evidence type="ECO:0000313" key="7">
    <source>
        <dbReference type="Proteomes" id="UP000034196"/>
    </source>
</evidence>
<dbReference type="GO" id="GO:0003995">
    <property type="term" value="F:acyl-CoA dehydrogenase activity"/>
    <property type="evidence" value="ECO:0007669"/>
    <property type="project" value="TreeGrafter"/>
</dbReference>
<evidence type="ECO:0000256" key="3">
    <source>
        <dbReference type="SAM" id="MobiDB-lite"/>
    </source>
</evidence>
<dbReference type="GO" id="GO:0050660">
    <property type="term" value="F:flavin adenine dinucleotide binding"/>
    <property type="evidence" value="ECO:0007669"/>
    <property type="project" value="InterPro"/>
</dbReference>
<feature type="compositionally biased region" description="Pro residues" evidence="3">
    <location>
        <begin position="397"/>
        <end position="415"/>
    </location>
</feature>
<dbReference type="AlphaFoldDB" id="A0A1J4NZJ4"/>
<comment type="caution">
    <text evidence="6">The sequence shown here is derived from an EMBL/GenBank/DDBJ whole genome shotgun (WGS) entry which is preliminary data.</text>
</comment>
<dbReference type="Gene3D" id="1.10.540.10">
    <property type="entry name" value="Acyl-CoA dehydrogenase/oxidase, N-terminal domain"/>
    <property type="match status" value="1"/>
</dbReference>
<dbReference type="SUPFAM" id="SSF56645">
    <property type="entry name" value="Acyl-CoA dehydrogenase NM domain-like"/>
    <property type="match status" value="1"/>
</dbReference>
<dbReference type="InterPro" id="IPR013107">
    <property type="entry name" value="Acyl-CoA_DH_C"/>
</dbReference>
<dbReference type="InterPro" id="IPR013786">
    <property type="entry name" value="AcylCoA_DH/ox_N"/>
</dbReference>
<accession>A0A1J4NZJ4</accession>
<keyword evidence="7" id="KW-1185">Reference proteome</keyword>
<dbReference type="SUPFAM" id="SSF47203">
    <property type="entry name" value="Acyl-CoA dehydrogenase C-terminal domain-like"/>
    <property type="match status" value="1"/>
</dbReference>
<dbReference type="Pfam" id="PF08028">
    <property type="entry name" value="Acyl-CoA_dh_2"/>
    <property type="match status" value="1"/>
</dbReference>
<dbReference type="InterPro" id="IPR009100">
    <property type="entry name" value="AcylCoA_DH/oxidase_NM_dom_sf"/>
</dbReference>
<dbReference type="GO" id="GO:0016712">
    <property type="term" value="F:oxidoreductase activity, acting on paired donors, with incorporation or reduction of molecular oxygen, reduced flavin or flavoprotein as one donor, and incorporation of one atom of oxygen"/>
    <property type="evidence" value="ECO:0007669"/>
    <property type="project" value="TreeGrafter"/>
</dbReference>
<organism evidence="6 7">
    <name type="scientific">Streptomyces mangrovisoli</name>
    <dbReference type="NCBI Taxonomy" id="1428628"/>
    <lineage>
        <taxon>Bacteria</taxon>
        <taxon>Bacillati</taxon>
        <taxon>Actinomycetota</taxon>
        <taxon>Actinomycetes</taxon>
        <taxon>Kitasatosporales</taxon>
        <taxon>Streptomycetaceae</taxon>
        <taxon>Streptomyces</taxon>
    </lineage>
</organism>
<dbReference type="PANTHER" id="PTHR48083:SF19">
    <property type="entry name" value="FLAVIN-DEPENDENT MONOOXYGENASE, OXYGENASE SUBUNIT HSAA"/>
    <property type="match status" value="1"/>
</dbReference>